<protein>
    <submittedName>
        <fullName evidence="1">Uncharacterized protein</fullName>
    </submittedName>
</protein>
<dbReference type="HOGENOM" id="CLU_3408713_0_0_10"/>
<evidence type="ECO:0000313" key="1">
    <source>
        <dbReference type="EMBL" id="EIY88161.1"/>
    </source>
</evidence>
<sequence length="29" mass="3261">MLISLYNNLGTDYTDYTVFSVVIAAKNPH</sequence>
<proteinExistence type="predicted"/>
<accession>I9UZ71</accession>
<dbReference type="EMBL" id="AGXE01000004">
    <property type="protein sequence ID" value="EIY88161.1"/>
    <property type="molecule type" value="Genomic_DNA"/>
</dbReference>
<organism evidence="1 2">
    <name type="scientific">Bacteroides xylanisolvens CL03T12C04</name>
    <dbReference type="NCBI Taxonomy" id="997892"/>
    <lineage>
        <taxon>Bacteria</taxon>
        <taxon>Pseudomonadati</taxon>
        <taxon>Bacteroidota</taxon>
        <taxon>Bacteroidia</taxon>
        <taxon>Bacteroidales</taxon>
        <taxon>Bacteroidaceae</taxon>
        <taxon>Bacteroides</taxon>
    </lineage>
</organism>
<dbReference type="AlphaFoldDB" id="I9UZ71"/>
<gene>
    <name evidence="1" type="ORF">HMPREF1074_00550</name>
</gene>
<reference evidence="1 2" key="1">
    <citation type="submission" date="2012-02" db="EMBL/GenBank/DDBJ databases">
        <title>The Genome Sequence of Bacteroides xylanisolvens CL03T12C04.</title>
        <authorList>
            <consortium name="The Broad Institute Genome Sequencing Platform"/>
            <person name="Earl A."/>
            <person name="Ward D."/>
            <person name="Feldgarden M."/>
            <person name="Gevers D."/>
            <person name="Zitomersky N.L."/>
            <person name="Coyne M.J."/>
            <person name="Comstock L.E."/>
            <person name="Young S.K."/>
            <person name="Zeng Q."/>
            <person name="Gargeya S."/>
            <person name="Fitzgerald M."/>
            <person name="Haas B."/>
            <person name="Abouelleil A."/>
            <person name="Alvarado L."/>
            <person name="Arachchi H.M."/>
            <person name="Berlin A."/>
            <person name="Chapman S.B."/>
            <person name="Gearin G."/>
            <person name="Goldberg J."/>
            <person name="Griggs A."/>
            <person name="Gujja S."/>
            <person name="Hansen M."/>
            <person name="Heiman D."/>
            <person name="Howarth C."/>
            <person name="Larimer J."/>
            <person name="Lui A."/>
            <person name="MacDonald P.J.P."/>
            <person name="McCowen C."/>
            <person name="Montmayeur A."/>
            <person name="Murphy C."/>
            <person name="Neiman D."/>
            <person name="Pearson M."/>
            <person name="Priest M."/>
            <person name="Roberts A."/>
            <person name="Saif S."/>
            <person name="Shea T."/>
            <person name="Sisk P."/>
            <person name="Stolte C."/>
            <person name="Sykes S."/>
            <person name="Wortman J."/>
            <person name="Nusbaum C."/>
            <person name="Birren B."/>
        </authorList>
    </citation>
    <scope>NUCLEOTIDE SEQUENCE [LARGE SCALE GENOMIC DNA]</scope>
    <source>
        <strain evidence="1 2">CL03T12C04</strain>
    </source>
</reference>
<comment type="caution">
    <text evidence="1">The sequence shown here is derived from an EMBL/GenBank/DDBJ whole genome shotgun (WGS) entry which is preliminary data.</text>
</comment>
<evidence type="ECO:0000313" key="2">
    <source>
        <dbReference type="Proteomes" id="UP000003566"/>
    </source>
</evidence>
<name>I9UZ71_9BACE</name>
<dbReference type="Proteomes" id="UP000003566">
    <property type="component" value="Unassembled WGS sequence"/>
</dbReference>